<evidence type="ECO:0000256" key="5">
    <source>
        <dbReference type="ARBA" id="ARBA00022692"/>
    </source>
</evidence>
<keyword evidence="7 8" id="KW-0472">Membrane</keyword>
<feature type="transmembrane region" description="Helical" evidence="8">
    <location>
        <begin position="346"/>
        <end position="368"/>
    </location>
</feature>
<protein>
    <submittedName>
        <fullName evidence="10">Glycosyltransferase family 39 protein</fullName>
    </submittedName>
</protein>
<feature type="transmembrane region" description="Helical" evidence="8">
    <location>
        <begin position="137"/>
        <end position="154"/>
    </location>
</feature>
<evidence type="ECO:0000256" key="8">
    <source>
        <dbReference type="SAM" id="Phobius"/>
    </source>
</evidence>
<evidence type="ECO:0000256" key="3">
    <source>
        <dbReference type="ARBA" id="ARBA00022676"/>
    </source>
</evidence>
<feature type="transmembrane region" description="Helical" evidence="8">
    <location>
        <begin position="161"/>
        <end position="194"/>
    </location>
</feature>
<feature type="transmembrane region" description="Helical" evidence="8">
    <location>
        <begin position="256"/>
        <end position="280"/>
    </location>
</feature>
<keyword evidence="11" id="KW-1185">Reference proteome</keyword>
<evidence type="ECO:0000256" key="1">
    <source>
        <dbReference type="ARBA" id="ARBA00004651"/>
    </source>
</evidence>
<feature type="transmembrane region" description="Helical" evidence="8">
    <location>
        <begin position="111"/>
        <end position="131"/>
    </location>
</feature>
<dbReference type="GO" id="GO:0005886">
    <property type="term" value="C:plasma membrane"/>
    <property type="evidence" value="ECO:0007669"/>
    <property type="project" value="UniProtKB-SubCell"/>
</dbReference>
<feature type="transmembrane region" description="Helical" evidence="8">
    <location>
        <begin position="83"/>
        <end position="104"/>
    </location>
</feature>
<evidence type="ECO:0000313" key="10">
    <source>
        <dbReference type="EMBL" id="QII43704.1"/>
    </source>
</evidence>
<dbReference type="GO" id="GO:0000030">
    <property type="term" value="F:mannosyltransferase activity"/>
    <property type="evidence" value="ECO:0007669"/>
    <property type="project" value="InterPro"/>
</dbReference>
<evidence type="ECO:0000256" key="6">
    <source>
        <dbReference type="ARBA" id="ARBA00022989"/>
    </source>
</evidence>
<dbReference type="AlphaFoldDB" id="A0A6G7IZF8"/>
<dbReference type="RefSeq" id="WP_166247371.1">
    <property type="nucleotide sequence ID" value="NZ_CP049616.1"/>
</dbReference>
<proteinExistence type="predicted"/>
<dbReference type="PANTHER" id="PTHR33908:SF3">
    <property type="entry name" value="UNDECAPRENYL PHOSPHATE-ALPHA-4-AMINO-4-DEOXY-L-ARABINOSE ARABINOSYL TRANSFERASE"/>
    <property type="match status" value="1"/>
</dbReference>
<dbReference type="PANTHER" id="PTHR33908">
    <property type="entry name" value="MANNOSYLTRANSFERASE YKCB-RELATED"/>
    <property type="match status" value="1"/>
</dbReference>
<dbReference type="GO" id="GO:0009103">
    <property type="term" value="P:lipopolysaccharide biosynthetic process"/>
    <property type="evidence" value="ECO:0007669"/>
    <property type="project" value="UniProtKB-ARBA"/>
</dbReference>
<evidence type="ECO:0000256" key="7">
    <source>
        <dbReference type="ARBA" id="ARBA00023136"/>
    </source>
</evidence>
<gene>
    <name evidence="10" type="ORF">GVT53_03115</name>
</gene>
<organism evidence="10 11">
    <name type="scientific">Flagellimonas oceani</name>
    <dbReference type="NCBI Taxonomy" id="2698672"/>
    <lineage>
        <taxon>Bacteria</taxon>
        <taxon>Pseudomonadati</taxon>
        <taxon>Bacteroidota</taxon>
        <taxon>Flavobacteriia</taxon>
        <taxon>Flavobacteriales</taxon>
        <taxon>Flavobacteriaceae</taxon>
        <taxon>Flagellimonas</taxon>
    </lineage>
</organism>
<accession>A0A6G7IZF8</accession>
<keyword evidence="4 10" id="KW-0808">Transferase</keyword>
<evidence type="ECO:0000313" key="11">
    <source>
        <dbReference type="Proteomes" id="UP000502928"/>
    </source>
</evidence>
<feature type="domain" description="ArnT-like N-terminal" evidence="9">
    <location>
        <begin position="34"/>
        <end position="230"/>
    </location>
</feature>
<reference evidence="10 11" key="1">
    <citation type="submission" date="2020-02" db="EMBL/GenBank/DDBJ databases">
        <title>Complete genome of Muricauda sp. 501str8.</title>
        <authorList>
            <person name="Dong B."/>
            <person name="Zhu S."/>
            <person name="Yang J."/>
            <person name="Chen J."/>
        </authorList>
    </citation>
    <scope>NUCLEOTIDE SEQUENCE [LARGE SCALE GENOMIC DNA]</scope>
    <source>
        <strain evidence="10 11">501str8</strain>
    </source>
</reference>
<feature type="transmembrane region" description="Helical" evidence="8">
    <location>
        <begin position="405"/>
        <end position="429"/>
    </location>
</feature>
<feature type="transmembrane region" description="Helical" evidence="8">
    <location>
        <begin position="206"/>
        <end position="226"/>
    </location>
</feature>
<dbReference type="InterPro" id="IPR003342">
    <property type="entry name" value="ArnT-like_N"/>
</dbReference>
<evidence type="ECO:0000259" key="9">
    <source>
        <dbReference type="Pfam" id="PF02366"/>
    </source>
</evidence>
<keyword evidence="6 8" id="KW-1133">Transmembrane helix</keyword>
<sequence>MKFWQKYDGWIIFLLGVLICTSFIGLYPIYILDEARNAEAAREMLETGNFIVPFFNGQIRTDKPPLHYYFMIFGYKLFGVNAFGARFFSGVFGALTIFTTYWHLKEHQNRTLALIVAMVLLSALFFVQEFHLAVPDPYLIFFITLSLFSFYSYYRTKQRSWLLVFYGAIALGVLTKGPIALVLPGLIVPIFLIFRNEFNIGTILGLRPFLGILLILLIAGPWYVLVHQHTNGEWTRGFFIDHNLSRFGSEKEGHGGLFILTPLYVILGLLPFSVFIVQGFVAAWKARKENDFILFSFVVSAITIIFFSISSTKLPNYPMPSYSFVGILIGFYIYKMFLLGKKAKSMTVSLIFLLVIGIVLPIGGWIGLTIEKQLTVQRHVSLFLLFAPASAILGFYFYHTDRLKTAFMSIACGWILLAFSLFGIIYPVLTSQSPVSMVMNTVPTDAQFVAFKRFDSAFPINLERTLPVFDNIQELQRHIQAHPETYIITNTREQKDIEALEGVFHLILRQKALFENHETRVYTK</sequence>
<dbReference type="EMBL" id="CP049616">
    <property type="protein sequence ID" value="QII43704.1"/>
    <property type="molecule type" value="Genomic_DNA"/>
</dbReference>
<keyword evidence="3" id="KW-0328">Glycosyltransferase</keyword>
<comment type="subcellular location">
    <subcellularLocation>
        <location evidence="1">Cell membrane</location>
        <topology evidence="1">Multi-pass membrane protein</topology>
    </subcellularLocation>
</comment>
<keyword evidence="5 8" id="KW-0812">Transmembrane</keyword>
<keyword evidence="2" id="KW-1003">Cell membrane</keyword>
<dbReference type="Pfam" id="PF02366">
    <property type="entry name" value="PMT"/>
    <property type="match status" value="1"/>
</dbReference>
<dbReference type="GO" id="GO:0016763">
    <property type="term" value="F:pentosyltransferase activity"/>
    <property type="evidence" value="ECO:0007669"/>
    <property type="project" value="TreeGrafter"/>
</dbReference>
<dbReference type="KEGG" id="mut:GVT53_03115"/>
<dbReference type="GO" id="GO:0010041">
    <property type="term" value="P:response to iron(III) ion"/>
    <property type="evidence" value="ECO:0007669"/>
    <property type="project" value="TreeGrafter"/>
</dbReference>
<feature type="transmembrane region" description="Helical" evidence="8">
    <location>
        <begin position="12"/>
        <end position="32"/>
    </location>
</feature>
<dbReference type="InterPro" id="IPR050297">
    <property type="entry name" value="LipidA_mod_glycosyltrf_83"/>
</dbReference>
<evidence type="ECO:0000256" key="4">
    <source>
        <dbReference type="ARBA" id="ARBA00022679"/>
    </source>
</evidence>
<feature type="transmembrane region" description="Helical" evidence="8">
    <location>
        <begin position="321"/>
        <end position="340"/>
    </location>
</feature>
<feature type="transmembrane region" description="Helical" evidence="8">
    <location>
        <begin position="292"/>
        <end position="309"/>
    </location>
</feature>
<name>A0A6G7IZF8_9FLAO</name>
<dbReference type="Proteomes" id="UP000502928">
    <property type="component" value="Chromosome"/>
</dbReference>
<feature type="transmembrane region" description="Helical" evidence="8">
    <location>
        <begin position="380"/>
        <end position="399"/>
    </location>
</feature>
<dbReference type="GO" id="GO:0006493">
    <property type="term" value="P:protein O-linked glycosylation"/>
    <property type="evidence" value="ECO:0007669"/>
    <property type="project" value="InterPro"/>
</dbReference>
<evidence type="ECO:0000256" key="2">
    <source>
        <dbReference type="ARBA" id="ARBA00022475"/>
    </source>
</evidence>